<evidence type="ECO:0000256" key="4">
    <source>
        <dbReference type="ARBA" id="ARBA00022864"/>
    </source>
</evidence>
<organism evidence="16 17">
    <name type="scientific">Fraxinus pennsylvanica</name>
    <dbReference type="NCBI Taxonomy" id="56036"/>
    <lineage>
        <taxon>Eukaryota</taxon>
        <taxon>Viridiplantae</taxon>
        <taxon>Streptophyta</taxon>
        <taxon>Embryophyta</taxon>
        <taxon>Tracheophyta</taxon>
        <taxon>Spermatophyta</taxon>
        <taxon>Magnoliopsida</taxon>
        <taxon>eudicotyledons</taxon>
        <taxon>Gunneridae</taxon>
        <taxon>Pentapetalae</taxon>
        <taxon>asterids</taxon>
        <taxon>lamiids</taxon>
        <taxon>Lamiales</taxon>
        <taxon>Oleaceae</taxon>
        <taxon>Oleeae</taxon>
        <taxon>Fraxinus</taxon>
    </lineage>
</organism>
<comment type="subcellular location">
    <subcellularLocation>
        <location evidence="1 11">Nucleus</location>
    </subcellularLocation>
</comment>
<dbReference type="EMBL" id="OU503043">
    <property type="protein sequence ID" value="CAI9765839.1"/>
    <property type="molecule type" value="Genomic_DNA"/>
</dbReference>
<feature type="modified residue" description="4-aspartylphosphate" evidence="12">
    <location>
        <position position="76"/>
    </location>
</feature>
<dbReference type="NCBIfam" id="TIGR01557">
    <property type="entry name" value="myb_SHAQKYF"/>
    <property type="match status" value="1"/>
</dbReference>
<dbReference type="Gene3D" id="1.10.10.60">
    <property type="entry name" value="Homeodomain-like"/>
    <property type="match status" value="1"/>
</dbReference>
<comment type="function">
    <text evidence="11">Transcriptional activator that binds specific DNA sequence.</text>
</comment>
<evidence type="ECO:0000256" key="3">
    <source>
        <dbReference type="ARBA" id="ARBA00022553"/>
    </source>
</evidence>
<evidence type="ECO:0000256" key="2">
    <source>
        <dbReference type="ARBA" id="ARBA00006015"/>
    </source>
</evidence>
<keyword evidence="9 11" id="KW-0804">Transcription</keyword>
<dbReference type="AlphaFoldDB" id="A0AAD1ZAG4"/>
<evidence type="ECO:0000256" key="13">
    <source>
        <dbReference type="SAM" id="MobiDB-lite"/>
    </source>
</evidence>
<dbReference type="InterPro" id="IPR017930">
    <property type="entry name" value="Myb_dom"/>
</dbReference>
<dbReference type="InterPro" id="IPR001789">
    <property type="entry name" value="Sig_transdc_resp-reg_receiver"/>
</dbReference>
<keyword evidence="3 12" id="KW-0597">Phosphoprotein</keyword>
<keyword evidence="17" id="KW-1185">Reference proteome</keyword>
<dbReference type="PANTHER" id="PTHR43874:SF67">
    <property type="entry name" value="TWO-COMPONENT RESPONSE REGULATOR ARR2"/>
    <property type="match status" value="1"/>
</dbReference>
<gene>
    <name evidence="16" type="ORF">FPE_LOCUS13269</name>
</gene>
<name>A0AAD1ZAG4_9LAMI</name>
<dbReference type="SUPFAM" id="SSF52172">
    <property type="entry name" value="CheY-like"/>
    <property type="match status" value="1"/>
</dbReference>
<dbReference type="PANTHER" id="PTHR43874">
    <property type="entry name" value="TWO-COMPONENT RESPONSE REGULATOR"/>
    <property type="match status" value="1"/>
</dbReference>
<dbReference type="InterPro" id="IPR045279">
    <property type="entry name" value="ARR-like"/>
</dbReference>
<sequence length="592" mass="66133">MLVSRSNASWKSEDRTSGQFPTGLRVLLVDDDNTCLKIVSSILKKCGYEVTQKSDAESALDLLRKNKNGYDIVISDVHMPDMDGFKLLEHIGLEMDLPVIMMSADDSKDVVLKGVTHGACDYLIKPISIEALKNIWQHVVRKKKQELKEKDFECSGISEDGEQQQISPENFDYSSSVNEVNYKNLKKRKDEEDDEEERDDTSALKKPRVVWSNDLHQQFVNAVHQLGIEKAVPKKILELMNVPGLTREKVASHLQKFRLYLRKASQHQSGRNNAFMGAPEASFGPMSLMNGRNRQPLTATGQIPSRSLATFQAAALSRPTATYVPIVDQRNIFRFETPKLTSEDDQQQLKNNVKQMNLFHGISSSMKPKQFATLHPFAQSSGDMNMEADYSAQMDQPQQMTQIFNDINGGNVSSFESSVGQPNFIKVIPSGVHGPTYNSLYQPSTPPGNSFPLLSNSGMSTLTSKGMLQEEVNSEMQQSRGFVSNYDVLGGLGKNTVQMVNSSLADNFLRIEGERQPDTGVQNNPFPRQLSEEDLFTAFFKQNSQNQSKMTLTLTDTSRTIFLSNKACMLQLSAFENMYIVAVTAEIDLSGS</sequence>
<keyword evidence="6 11" id="KW-0805">Transcription regulation</keyword>
<dbReference type="SMART" id="SM00448">
    <property type="entry name" value="REC"/>
    <property type="match status" value="1"/>
</dbReference>
<evidence type="ECO:0000256" key="7">
    <source>
        <dbReference type="ARBA" id="ARBA00023125"/>
    </source>
</evidence>
<evidence type="ECO:0000256" key="8">
    <source>
        <dbReference type="ARBA" id="ARBA00023159"/>
    </source>
</evidence>
<evidence type="ECO:0000256" key="6">
    <source>
        <dbReference type="ARBA" id="ARBA00023015"/>
    </source>
</evidence>
<dbReference type="Gene3D" id="3.40.50.2300">
    <property type="match status" value="1"/>
</dbReference>
<dbReference type="Proteomes" id="UP000834106">
    <property type="component" value="Chromosome 8"/>
</dbReference>
<keyword evidence="7 11" id="KW-0238">DNA-binding</keyword>
<dbReference type="GO" id="GO:0003700">
    <property type="term" value="F:DNA-binding transcription factor activity"/>
    <property type="evidence" value="ECO:0007669"/>
    <property type="project" value="UniProtKB-UniRule"/>
</dbReference>
<evidence type="ECO:0000313" key="16">
    <source>
        <dbReference type="EMBL" id="CAI9765839.1"/>
    </source>
</evidence>
<dbReference type="Pfam" id="PF00249">
    <property type="entry name" value="Myb_DNA-binding"/>
    <property type="match status" value="1"/>
</dbReference>
<dbReference type="FunFam" id="1.10.10.60:FF:000007">
    <property type="entry name" value="Two-component response regulator"/>
    <property type="match status" value="1"/>
</dbReference>
<dbReference type="InterPro" id="IPR011006">
    <property type="entry name" value="CheY-like_superfamily"/>
</dbReference>
<dbReference type="GO" id="GO:0000160">
    <property type="term" value="P:phosphorelay signal transduction system"/>
    <property type="evidence" value="ECO:0007669"/>
    <property type="project" value="UniProtKB-KW"/>
</dbReference>
<feature type="domain" description="Response regulatory" evidence="14">
    <location>
        <begin position="25"/>
        <end position="140"/>
    </location>
</feature>
<dbReference type="CDD" id="cd17584">
    <property type="entry name" value="REC_typeB_ARR-like"/>
    <property type="match status" value="1"/>
</dbReference>
<dbReference type="InterPro" id="IPR006447">
    <property type="entry name" value="Myb_dom_plants"/>
</dbReference>
<evidence type="ECO:0000256" key="10">
    <source>
        <dbReference type="ARBA" id="ARBA00023242"/>
    </source>
</evidence>
<feature type="domain" description="HTH myb-type" evidence="15">
    <location>
        <begin position="205"/>
        <end position="262"/>
    </location>
</feature>
<evidence type="ECO:0000259" key="14">
    <source>
        <dbReference type="PROSITE" id="PS50110"/>
    </source>
</evidence>
<keyword evidence="8 11" id="KW-0010">Activator</keyword>
<feature type="region of interest" description="Disordered" evidence="13">
    <location>
        <begin position="182"/>
        <end position="202"/>
    </location>
</feature>
<dbReference type="PROSITE" id="PS51294">
    <property type="entry name" value="HTH_MYB"/>
    <property type="match status" value="1"/>
</dbReference>
<evidence type="ECO:0000259" key="15">
    <source>
        <dbReference type="PROSITE" id="PS51294"/>
    </source>
</evidence>
<evidence type="ECO:0000256" key="11">
    <source>
        <dbReference type="PIRNR" id="PIRNR036392"/>
    </source>
</evidence>
<keyword evidence="4" id="KW-0932">Cytokinin signaling pathway</keyword>
<evidence type="ECO:0000256" key="1">
    <source>
        <dbReference type="ARBA" id="ARBA00004123"/>
    </source>
</evidence>
<dbReference type="InterPro" id="IPR009057">
    <property type="entry name" value="Homeodomain-like_sf"/>
</dbReference>
<dbReference type="InterPro" id="IPR001005">
    <property type="entry name" value="SANT/Myb"/>
</dbReference>
<keyword evidence="10 11" id="KW-0539">Nucleus</keyword>
<proteinExistence type="inferred from homology"/>
<dbReference type="GO" id="GO:0005634">
    <property type="term" value="C:nucleus"/>
    <property type="evidence" value="ECO:0007669"/>
    <property type="project" value="UniProtKB-SubCell"/>
</dbReference>
<dbReference type="SUPFAM" id="SSF46689">
    <property type="entry name" value="Homeodomain-like"/>
    <property type="match status" value="1"/>
</dbReference>
<reference evidence="16" key="1">
    <citation type="submission" date="2023-05" db="EMBL/GenBank/DDBJ databases">
        <authorList>
            <person name="Huff M."/>
        </authorList>
    </citation>
    <scope>NUCLEOTIDE SEQUENCE</scope>
</reference>
<dbReference type="InterPro" id="IPR017053">
    <property type="entry name" value="Response_reg_B-typ_pln"/>
</dbReference>
<dbReference type="GO" id="GO:0009736">
    <property type="term" value="P:cytokinin-activated signaling pathway"/>
    <property type="evidence" value="ECO:0007669"/>
    <property type="project" value="UniProtKB-KW"/>
</dbReference>
<evidence type="ECO:0000313" key="17">
    <source>
        <dbReference type="Proteomes" id="UP000834106"/>
    </source>
</evidence>
<dbReference type="PROSITE" id="PS50110">
    <property type="entry name" value="RESPONSE_REGULATORY"/>
    <property type="match status" value="1"/>
</dbReference>
<accession>A0AAD1ZAG4</accession>
<keyword evidence="5 11" id="KW-0902">Two-component regulatory system</keyword>
<comment type="similarity">
    <text evidence="2">Belongs to the ARR family. Type-B subfamily.</text>
</comment>
<evidence type="ECO:0000256" key="9">
    <source>
        <dbReference type="ARBA" id="ARBA00023163"/>
    </source>
</evidence>
<dbReference type="Pfam" id="PF00072">
    <property type="entry name" value="Response_reg"/>
    <property type="match status" value="1"/>
</dbReference>
<dbReference type="GO" id="GO:0003677">
    <property type="term" value="F:DNA binding"/>
    <property type="evidence" value="ECO:0007669"/>
    <property type="project" value="UniProtKB-KW"/>
</dbReference>
<evidence type="ECO:0000256" key="12">
    <source>
        <dbReference type="PROSITE-ProRule" id="PRU00169"/>
    </source>
</evidence>
<protein>
    <recommendedName>
        <fullName evidence="11">Two-component response regulator</fullName>
    </recommendedName>
</protein>
<dbReference type="PIRSF" id="PIRSF036392">
    <property type="entry name" value="RR_ARR_type-B"/>
    <property type="match status" value="1"/>
</dbReference>
<evidence type="ECO:0000256" key="5">
    <source>
        <dbReference type="ARBA" id="ARBA00023012"/>
    </source>
</evidence>